<dbReference type="Pfam" id="PF02577">
    <property type="entry name" value="BFN_dom"/>
    <property type="match status" value="1"/>
</dbReference>
<proteinExistence type="predicted"/>
<keyword evidence="4" id="KW-1185">Reference proteome</keyword>
<dbReference type="InterPro" id="IPR003729">
    <property type="entry name" value="Bi_nuclease_dom"/>
</dbReference>
<protein>
    <submittedName>
        <fullName evidence="3">Bifunctional nuclease family protein</fullName>
    </submittedName>
</protein>
<dbReference type="RefSeq" id="WP_315625598.1">
    <property type="nucleotide sequence ID" value="NZ_JAUHMF010000002.1"/>
</dbReference>
<name>A0ABU3NQ14_9CHLR</name>
<evidence type="ECO:0000313" key="4">
    <source>
        <dbReference type="Proteomes" id="UP001254165"/>
    </source>
</evidence>
<feature type="domain" description="BFN" evidence="2">
    <location>
        <begin position="4"/>
        <end position="135"/>
    </location>
</feature>
<dbReference type="PROSITE" id="PS51658">
    <property type="entry name" value="BFN"/>
    <property type="match status" value="1"/>
</dbReference>
<dbReference type="InterPro" id="IPR036104">
    <property type="entry name" value="BFN_sf"/>
</dbReference>
<dbReference type="EMBL" id="JAUHMF010000002">
    <property type="protein sequence ID" value="MDT8898925.1"/>
    <property type="molecule type" value="Genomic_DNA"/>
</dbReference>
<gene>
    <name evidence="3" type="ORF">QYE77_11685</name>
</gene>
<feature type="region of interest" description="Disordered" evidence="1">
    <location>
        <begin position="134"/>
        <end position="158"/>
    </location>
</feature>
<evidence type="ECO:0000313" key="3">
    <source>
        <dbReference type="EMBL" id="MDT8898925.1"/>
    </source>
</evidence>
<comment type="caution">
    <text evidence="3">The sequence shown here is derived from an EMBL/GenBank/DDBJ whole genome shotgun (WGS) entry which is preliminary data.</text>
</comment>
<sequence length="200" mass="22500">MPKMVEVVIDSVRVSLTNQQRIVVLREINAERYLPIWIGPYEAEAITIALQEIEVARPQTHDLLKNVLNTLNARLLRVEVVALRDDVFYGNLVVEHNGEVLNIDSRPSDALALAVRAHVPILVAREVMDAASITPEKDLQVSEEPTEPTSKTENLDEVTDERLSVFEDFLQKLNIGDLDNSESDEEGDEENPDEEPPEKP</sequence>
<evidence type="ECO:0000259" key="2">
    <source>
        <dbReference type="PROSITE" id="PS51658"/>
    </source>
</evidence>
<reference evidence="3 4" key="1">
    <citation type="submission" date="2023-07" db="EMBL/GenBank/DDBJ databases">
        <title>Novel species of Thermanaerothrix with wide hydrolytic capabilities.</title>
        <authorList>
            <person name="Zayulina K.S."/>
            <person name="Podosokorskaya O.A."/>
            <person name="Elcheninov A.G."/>
        </authorList>
    </citation>
    <scope>NUCLEOTIDE SEQUENCE [LARGE SCALE GENOMIC DNA]</scope>
    <source>
        <strain evidence="3 4">4228-RoL</strain>
    </source>
</reference>
<evidence type="ECO:0000256" key="1">
    <source>
        <dbReference type="SAM" id="MobiDB-lite"/>
    </source>
</evidence>
<feature type="compositionally biased region" description="Acidic residues" evidence="1">
    <location>
        <begin position="179"/>
        <end position="200"/>
    </location>
</feature>
<accession>A0ABU3NQ14</accession>
<dbReference type="Proteomes" id="UP001254165">
    <property type="component" value="Unassembled WGS sequence"/>
</dbReference>
<dbReference type="PANTHER" id="PTHR15160:SF1">
    <property type="entry name" value="VON HIPPEL-LINDAU DISEASE TUMOR SUPPRESSOR"/>
    <property type="match status" value="1"/>
</dbReference>
<dbReference type="SUPFAM" id="SSF103256">
    <property type="entry name" value="Hypothetical protein TM0160"/>
    <property type="match status" value="1"/>
</dbReference>
<dbReference type="Gene3D" id="3.10.690.10">
    <property type="entry name" value="Bifunctional nuclease domain"/>
    <property type="match status" value="1"/>
</dbReference>
<organism evidence="3 4">
    <name type="scientific">Thermanaerothrix solaris</name>
    <dbReference type="NCBI Taxonomy" id="3058434"/>
    <lineage>
        <taxon>Bacteria</taxon>
        <taxon>Bacillati</taxon>
        <taxon>Chloroflexota</taxon>
        <taxon>Anaerolineae</taxon>
        <taxon>Anaerolineales</taxon>
        <taxon>Anaerolineaceae</taxon>
        <taxon>Thermanaerothrix</taxon>
    </lineage>
</organism>
<feature type="region of interest" description="Disordered" evidence="1">
    <location>
        <begin position="173"/>
        <end position="200"/>
    </location>
</feature>
<dbReference type="PANTHER" id="PTHR15160">
    <property type="entry name" value="VON HIPPEL-LINDAU PROTEIN"/>
    <property type="match status" value="1"/>
</dbReference>